<accession>A0A8R1HRS8</accession>
<reference evidence="3" key="1">
    <citation type="submission" date="2010-08" db="EMBL/GenBank/DDBJ databases">
        <authorList>
            <consortium name="Caenorhabditis japonica Sequencing Consortium"/>
            <person name="Wilson R.K."/>
        </authorList>
    </citation>
    <scope>NUCLEOTIDE SEQUENCE [LARGE SCALE GENOMIC DNA]</scope>
    <source>
        <strain evidence="3">DF5081</strain>
    </source>
</reference>
<proteinExistence type="predicted"/>
<feature type="region of interest" description="Disordered" evidence="1">
    <location>
        <begin position="1"/>
        <end position="20"/>
    </location>
</feature>
<feature type="compositionally biased region" description="Low complexity" evidence="1">
    <location>
        <begin position="172"/>
        <end position="195"/>
    </location>
</feature>
<organism evidence="2 3">
    <name type="scientific">Caenorhabditis japonica</name>
    <dbReference type="NCBI Taxonomy" id="281687"/>
    <lineage>
        <taxon>Eukaryota</taxon>
        <taxon>Metazoa</taxon>
        <taxon>Ecdysozoa</taxon>
        <taxon>Nematoda</taxon>
        <taxon>Chromadorea</taxon>
        <taxon>Rhabditida</taxon>
        <taxon>Rhabditina</taxon>
        <taxon>Rhabditomorpha</taxon>
        <taxon>Rhabditoidea</taxon>
        <taxon>Rhabditidae</taxon>
        <taxon>Peloderinae</taxon>
        <taxon>Caenorhabditis</taxon>
    </lineage>
</organism>
<evidence type="ECO:0000256" key="1">
    <source>
        <dbReference type="SAM" id="MobiDB-lite"/>
    </source>
</evidence>
<dbReference type="Proteomes" id="UP000005237">
    <property type="component" value="Unassembled WGS sequence"/>
</dbReference>
<dbReference type="EnsemblMetazoa" id="CJA09253b.1">
    <property type="protein sequence ID" value="CJA09253b.1"/>
    <property type="gene ID" value="WBGene00128456"/>
</dbReference>
<dbReference type="AlphaFoldDB" id="A0A8R1HRS8"/>
<evidence type="ECO:0000313" key="3">
    <source>
        <dbReference type="Proteomes" id="UP000005237"/>
    </source>
</evidence>
<sequence>MRCDATNKKRGKGRDAKKPSTVFVQCSSNSVKVKQRVERAHEVRRLWMVRQVMVGRAKVTEELLVEKPQRQVSSKQYTERRTYGRDENGEIVVKIEKNPAEPVRPVSPVQPVAPVGGDNSLSRHLLQPIQPLHIPRIDIQSANSSRHASPRKLHYDEVSPRSGSINMLSPRSGHSASSRSGAGSRNSNVSVNSGNLPLKKITRKSRLVSIHDGRPVSPYRESVSYEVAIPLQPDRYSSASARSYTSSPHISRRPSECAYLIENPLYQD</sequence>
<protein>
    <submittedName>
        <fullName evidence="2">Uncharacterized protein</fullName>
    </submittedName>
</protein>
<keyword evidence="3" id="KW-1185">Reference proteome</keyword>
<name>A0A8R1HRS8_CAEJA</name>
<feature type="region of interest" description="Disordered" evidence="1">
    <location>
        <begin position="141"/>
        <end position="197"/>
    </location>
</feature>
<evidence type="ECO:0000313" key="2">
    <source>
        <dbReference type="EnsemblMetazoa" id="CJA09253b.1"/>
    </source>
</evidence>
<reference evidence="2" key="2">
    <citation type="submission" date="2022-06" db="UniProtKB">
        <authorList>
            <consortium name="EnsemblMetazoa"/>
        </authorList>
    </citation>
    <scope>IDENTIFICATION</scope>
    <source>
        <strain evidence="2">DF5081</strain>
    </source>
</reference>
<feature type="compositionally biased region" description="Basic and acidic residues" evidence="1">
    <location>
        <begin position="1"/>
        <end position="18"/>
    </location>
</feature>